<dbReference type="GO" id="GO:0008237">
    <property type="term" value="F:metallopeptidase activity"/>
    <property type="evidence" value="ECO:0007669"/>
    <property type="project" value="UniProtKB-KW"/>
</dbReference>
<dbReference type="PROSITE" id="PS01302">
    <property type="entry name" value="UPF0758"/>
    <property type="match status" value="1"/>
</dbReference>
<evidence type="ECO:0000259" key="6">
    <source>
        <dbReference type="PROSITE" id="PS50249"/>
    </source>
</evidence>
<keyword evidence="2" id="KW-0479">Metal-binding</keyword>
<sequence>LSVEKFWVLCLDRKNKLIKLEEITKGIADASLAHPREVFQAAIRRGASAVIAAHNHPSGDPTPSAADLQVTRRLREASKVVEIDLLDHVIIGDPSVDPRKLGYHSFHDTGMI</sequence>
<keyword evidence="5" id="KW-0482">Metalloprotease</keyword>
<keyword evidence="1" id="KW-0645">Protease</keyword>
<dbReference type="InterPro" id="IPR025657">
    <property type="entry name" value="RadC_JAB"/>
</dbReference>
<evidence type="ECO:0000313" key="7">
    <source>
        <dbReference type="EMBL" id="SVD45478.1"/>
    </source>
</evidence>
<feature type="non-terminal residue" evidence="7">
    <location>
        <position position="1"/>
    </location>
</feature>
<evidence type="ECO:0000256" key="4">
    <source>
        <dbReference type="ARBA" id="ARBA00022833"/>
    </source>
</evidence>
<dbReference type="InterPro" id="IPR020891">
    <property type="entry name" value="UPF0758_CS"/>
</dbReference>
<evidence type="ECO:0000256" key="5">
    <source>
        <dbReference type="ARBA" id="ARBA00023049"/>
    </source>
</evidence>
<dbReference type="Gene3D" id="3.40.140.10">
    <property type="entry name" value="Cytidine Deaminase, domain 2"/>
    <property type="match status" value="1"/>
</dbReference>
<dbReference type="PANTHER" id="PTHR30471:SF3">
    <property type="entry name" value="UPF0758 PROTEIN YEES-RELATED"/>
    <property type="match status" value="1"/>
</dbReference>
<dbReference type="InterPro" id="IPR001405">
    <property type="entry name" value="UPF0758"/>
</dbReference>
<dbReference type="Pfam" id="PF04002">
    <property type="entry name" value="RadC"/>
    <property type="match status" value="1"/>
</dbReference>
<dbReference type="GO" id="GO:0006508">
    <property type="term" value="P:proteolysis"/>
    <property type="evidence" value="ECO:0007669"/>
    <property type="project" value="UniProtKB-KW"/>
</dbReference>
<evidence type="ECO:0000256" key="1">
    <source>
        <dbReference type="ARBA" id="ARBA00022670"/>
    </source>
</evidence>
<evidence type="ECO:0000256" key="2">
    <source>
        <dbReference type="ARBA" id="ARBA00022723"/>
    </source>
</evidence>
<dbReference type="CDD" id="cd08071">
    <property type="entry name" value="MPN_DUF2466"/>
    <property type="match status" value="1"/>
</dbReference>
<dbReference type="EMBL" id="UINC01151716">
    <property type="protein sequence ID" value="SVD45478.1"/>
    <property type="molecule type" value="Genomic_DNA"/>
</dbReference>
<dbReference type="InterPro" id="IPR037518">
    <property type="entry name" value="MPN"/>
</dbReference>
<feature type="domain" description="MPN" evidence="6">
    <location>
        <begin position="1"/>
        <end position="112"/>
    </location>
</feature>
<accession>A0A382VHV4</accession>
<dbReference type="SUPFAM" id="SSF102712">
    <property type="entry name" value="JAB1/MPN domain"/>
    <property type="match status" value="1"/>
</dbReference>
<proteinExistence type="predicted"/>
<name>A0A382VHV4_9ZZZZ</name>
<dbReference type="PANTHER" id="PTHR30471">
    <property type="entry name" value="DNA REPAIR PROTEIN RADC"/>
    <property type="match status" value="1"/>
</dbReference>
<organism evidence="7">
    <name type="scientific">marine metagenome</name>
    <dbReference type="NCBI Taxonomy" id="408172"/>
    <lineage>
        <taxon>unclassified sequences</taxon>
        <taxon>metagenomes</taxon>
        <taxon>ecological metagenomes</taxon>
    </lineage>
</organism>
<keyword evidence="3" id="KW-0378">Hydrolase</keyword>
<dbReference type="PROSITE" id="PS50249">
    <property type="entry name" value="MPN"/>
    <property type="match status" value="1"/>
</dbReference>
<evidence type="ECO:0000256" key="3">
    <source>
        <dbReference type="ARBA" id="ARBA00022801"/>
    </source>
</evidence>
<keyword evidence="4" id="KW-0862">Zinc</keyword>
<dbReference type="AlphaFoldDB" id="A0A382VHV4"/>
<reference evidence="7" key="1">
    <citation type="submission" date="2018-05" db="EMBL/GenBank/DDBJ databases">
        <authorList>
            <person name="Lanie J.A."/>
            <person name="Ng W.-L."/>
            <person name="Kazmierczak K.M."/>
            <person name="Andrzejewski T.M."/>
            <person name="Davidsen T.M."/>
            <person name="Wayne K.J."/>
            <person name="Tettelin H."/>
            <person name="Glass J.I."/>
            <person name="Rusch D."/>
            <person name="Podicherti R."/>
            <person name="Tsui H.-C.T."/>
            <person name="Winkler M.E."/>
        </authorList>
    </citation>
    <scope>NUCLEOTIDE SEQUENCE</scope>
</reference>
<dbReference type="GO" id="GO:0046872">
    <property type="term" value="F:metal ion binding"/>
    <property type="evidence" value="ECO:0007669"/>
    <property type="project" value="UniProtKB-KW"/>
</dbReference>
<protein>
    <recommendedName>
        <fullName evidence="6">MPN domain-containing protein</fullName>
    </recommendedName>
</protein>
<gene>
    <name evidence="7" type="ORF">METZ01_LOCUS398332</name>
</gene>